<name>A0A438AK66_9RHOB</name>
<evidence type="ECO:0000313" key="9">
    <source>
        <dbReference type="Proteomes" id="UP000285908"/>
    </source>
</evidence>
<comment type="caution">
    <text evidence="8">The sequence shown here is derived from an EMBL/GenBank/DDBJ whole genome shotgun (WGS) entry which is preliminary data.</text>
</comment>
<dbReference type="InterPro" id="IPR002429">
    <property type="entry name" value="CcO_II-like_C"/>
</dbReference>
<organism evidence="8 9">
    <name type="scientific">Mesobaculum littorinae</name>
    <dbReference type="NCBI Taxonomy" id="2486419"/>
    <lineage>
        <taxon>Bacteria</taxon>
        <taxon>Pseudomonadati</taxon>
        <taxon>Pseudomonadota</taxon>
        <taxon>Alphaproteobacteria</taxon>
        <taxon>Rhodobacterales</taxon>
        <taxon>Roseobacteraceae</taxon>
        <taxon>Mesobaculum</taxon>
    </lineage>
</organism>
<evidence type="ECO:0000256" key="3">
    <source>
        <dbReference type="ARBA" id="ARBA00023136"/>
    </source>
</evidence>
<proteinExistence type="inferred from homology"/>
<feature type="compositionally biased region" description="Low complexity" evidence="5">
    <location>
        <begin position="272"/>
        <end position="326"/>
    </location>
</feature>
<evidence type="ECO:0000256" key="5">
    <source>
        <dbReference type="SAM" id="MobiDB-lite"/>
    </source>
</evidence>
<keyword evidence="6" id="KW-1133">Transmembrane helix</keyword>
<dbReference type="SUPFAM" id="SSF49503">
    <property type="entry name" value="Cupredoxins"/>
    <property type="match status" value="1"/>
</dbReference>
<keyword evidence="6" id="KW-0812">Transmembrane</keyword>
<evidence type="ECO:0000256" key="6">
    <source>
        <dbReference type="SAM" id="Phobius"/>
    </source>
</evidence>
<comment type="similarity">
    <text evidence="2">Belongs to the cytochrome c oxidase subunit 2 family.</text>
</comment>
<feature type="region of interest" description="Disordered" evidence="5">
    <location>
        <begin position="231"/>
        <end position="336"/>
    </location>
</feature>
<dbReference type="GO" id="GO:0004129">
    <property type="term" value="F:cytochrome-c oxidase activity"/>
    <property type="evidence" value="ECO:0007669"/>
    <property type="project" value="UniProtKB-EC"/>
</dbReference>
<protein>
    <recommendedName>
        <fullName evidence="7">Cytochrome oxidase subunit II copper A binding domain-containing protein</fullName>
    </recommendedName>
</protein>
<dbReference type="PANTHER" id="PTHR22888:SF9">
    <property type="entry name" value="CYTOCHROME C OXIDASE SUBUNIT 2"/>
    <property type="match status" value="1"/>
</dbReference>
<evidence type="ECO:0000256" key="1">
    <source>
        <dbReference type="ARBA" id="ARBA00004370"/>
    </source>
</evidence>
<dbReference type="InterPro" id="IPR008972">
    <property type="entry name" value="Cupredoxin"/>
</dbReference>
<feature type="region of interest" description="Disordered" evidence="5">
    <location>
        <begin position="22"/>
        <end position="67"/>
    </location>
</feature>
<keyword evidence="3 6" id="KW-0472">Membrane</keyword>
<dbReference type="InterPro" id="IPR045187">
    <property type="entry name" value="CcO_II"/>
</dbReference>
<comment type="subcellular location">
    <subcellularLocation>
        <location evidence="1">Membrane</location>
    </subcellularLocation>
</comment>
<evidence type="ECO:0000313" key="8">
    <source>
        <dbReference type="EMBL" id="RVV99098.1"/>
    </source>
</evidence>
<comment type="catalytic activity">
    <reaction evidence="4">
        <text>4 Fe(II)-[cytochrome c] + O2 + 8 H(+)(in) = 4 Fe(III)-[cytochrome c] + 2 H2O + 4 H(+)(out)</text>
        <dbReference type="Rhea" id="RHEA:11436"/>
        <dbReference type="Rhea" id="RHEA-COMP:10350"/>
        <dbReference type="Rhea" id="RHEA-COMP:14399"/>
        <dbReference type="ChEBI" id="CHEBI:15377"/>
        <dbReference type="ChEBI" id="CHEBI:15378"/>
        <dbReference type="ChEBI" id="CHEBI:15379"/>
        <dbReference type="ChEBI" id="CHEBI:29033"/>
        <dbReference type="ChEBI" id="CHEBI:29034"/>
        <dbReference type="EC" id="7.1.1.9"/>
    </reaction>
</comment>
<gene>
    <name evidence="8" type="ORF">EKE94_08385</name>
</gene>
<feature type="domain" description="Cytochrome oxidase subunit II copper A binding" evidence="7">
    <location>
        <begin position="109"/>
        <end position="222"/>
    </location>
</feature>
<dbReference type="Proteomes" id="UP000285908">
    <property type="component" value="Unassembled WGS sequence"/>
</dbReference>
<reference evidence="8 9" key="1">
    <citation type="submission" date="2018-11" db="EMBL/GenBank/DDBJ databases">
        <title>Mesobaculum littorinae gen. nov., sp. nov., isolated from Littorina scabra that represents a novel genus of the order Rhodobacteraceae.</title>
        <authorList>
            <person name="Li F."/>
        </authorList>
    </citation>
    <scope>NUCLEOTIDE SEQUENCE [LARGE SCALE GENOMIC DNA]</scope>
    <source>
        <strain evidence="8 9">M0103</strain>
    </source>
</reference>
<dbReference type="AlphaFoldDB" id="A0A438AK66"/>
<dbReference type="GO" id="GO:0005507">
    <property type="term" value="F:copper ion binding"/>
    <property type="evidence" value="ECO:0007669"/>
    <property type="project" value="InterPro"/>
</dbReference>
<dbReference type="PANTHER" id="PTHR22888">
    <property type="entry name" value="CYTOCHROME C OXIDASE, SUBUNIT II"/>
    <property type="match status" value="1"/>
</dbReference>
<dbReference type="OrthoDB" id="9781261at2"/>
<feature type="transmembrane region" description="Helical" evidence="6">
    <location>
        <begin position="76"/>
        <end position="98"/>
    </location>
</feature>
<dbReference type="Pfam" id="PF00116">
    <property type="entry name" value="COX2"/>
    <property type="match status" value="1"/>
</dbReference>
<dbReference type="GO" id="GO:0042773">
    <property type="term" value="P:ATP synthesis coupled electron transport"/>
    <property type="evidence" value="ECO:0007669"/>
    <property type="project" value="TreeGrafter"/>
</dbReference>
<dbReference type="GO" id="GO:0016020">
    <property type="term" value="C:membrane"/>
    <property type="evidence" value="ECO:0007669"/>
    <property type="project" value="UniProtKB-SubCell"/>
</dbReference>
<keyword evidence="9" id="KW-1185">Reference proteome</keyword>
<dbReference type="EMBL" id="RQXX01000002">
    <property type="protein sequence ID" value="RVV99098.1"/>
    <property type="molecule type" value="Genomic_DNA"/>
</dbReference>
<accession>A0A438AK66</accession>
<evidence type="ECO:0000259" key="7">
    <source>
        <dbReference type="PROSITE" id="PS50857"/>
    </source>
</evidence>
<evidence type="ECO:0000256" key="2">
    <source>
        <dbReference type="ARBA" id="ARBA00007866"/>
    </source>
</evidence>
<evidence type="ECO:0000256" key="4">
    <source>
        <dbReference type="ARBA" id="ARBA00047816"/>
    </source>
</evidence>
<dbReference type="PROSITE" id="PS50857">
    <property type="entry name" value="COX2_CUA"/>
    <property type="match status" value="1"/>
</dbReference>
<dbReference type="Gene3D" id="2.60.40.420">
    <property type="entry name" value="Cupredoxins - blue copper proteins"/>
    <property type="match status" value="1"/>
</dbReference>
<sequence length="336" mass="33840">MLAGSSLIFVFVMGLIALAWRRPPDTPPDTTPDGARDVGTGTAPHGVSDGLSDGAPNAGSGIARDAARRETPEGRFVIGLGLAFPLAVLAALLAYGLVVGERLMPRAGPDTVTVSAEGRQWDWRFGYADAPGIETRDVLHIPAATPVDVRITTVDVVHSFWVPRLAGKLDAVPGHTNVLRIEADAPGRYAGLGAEYNGPGYLGHDFTVIAHGPADWQAFLRGDITEGVAADTAKTDRRDAEVGTGTEAGGGSGAQTTAKAPSPTEANETATPEGARSSPSAAGAAPGNSAGTSPRGTTGDAAAVPAPAAPASAPGSAAATAPATGPQDSPRQGDRP</sequence>